<comment type="caution">
    <text evidence="1">The sequence shown here is derived from an EMBL/GenBank/DDBJ whole genome shotgun (WGS) entry which is preliminary data.</text>
</comment>
<reference evidence="1 2" key="1">
    <citation type="journal article" date="2012" name="J. Bacteriol.">
        <title>Draft Genome Sequence of the Purple Photosynthetic Bacterium Phaeospirillum molischianum DSM120, a Particularly Versatile Bacterium.</title>
        <authorList>
            <person name="Duquesne K."/>
            <person name="Prima V."/>
            <person name="Ji B."/>
            <person name="Rouy Z."/>
            <person name="Medigue C."/>
            <person name="Talla E."/>
            <person name="Sturgis J.N."/>
        </authorList>
    </citation>
    <scope>NUCLEOTIDE SEQUENCE [LARGE SCALE GENOMIC DNA]</scope>
    <source>
        <strain evidence="2">DSM120</strain>
    </source>
</reference>
<name>H8FVC5_MAGML</name>
<dbReference type="eggNOG" id="COG0745">
    <property type="taxonomic scope" value="Bacteria"/>
</dbReference>
<dbReference type="STRING" id="1150626.PHAMO_360023"/>
<dbReference type="AlphaFoldDB" id="H8FVC5"/>
<sequence length="98" mass="10790">MIVKAAGQFCAGELSISPSPNSRWFWPWPARPAAMSAFDSYTMPVGAGPRVGAGLDGYRVNVRAAIKRIRGKFRDLDPAFDRIVAYPGFGYSWRVDHG</sequence>
<evidence type="ECO:0000313" key="1">
    <source>
        <dbReference type="EMBL" id="CCG42313.1"/>
    </source>
</evidence>
<evidence type="ECO:0000313" key="2">
    <source>
        <dbReference type="Proteomes" id="UP000004169"/>
    </source>
</evidence>
<gene>
    <name evidence="1" type="ORF">PHAMO_360023</name>
</gene>
<keyword evidence="2" id="KW-1185">Reference proteome</keyword>
<evidence type="ECO:0008006" key="3">
    <source>
        <dbReference type="Google" id="ProtNLM"/>
    </source>
</evidence>
<dbReference type="Proteomes" id="UP000004169">
    <property type="component" value="Unassembled WGS sequence"/>
</dbReference>
<dbReference type="EMBL" id="CAHP01000030">
    <property type="protein sequence ID" value="CCG42313.1"/>
    <property type="molecule type" value="Genomic_DNA"/>
</dbReference>
<accession>H8FVC5</accession>
<organism evidence="1 2">
    <name type="scientific">Magnetospirillum molischianum DSM 120</name>
    <dbReference type="NCBI Taxonomy" id="1150626"/>
    <lineage>
        <taxon>Bacteria</taxon>
        <taxon>Pseudomonadati</taxon>
        <taxon>Pseudomonadota</taxon>
        <taxon>Alphaproteobacteria</taxon>
        <taxon>Rhodospirillales</taxon>
        <taxon>Rhodospirillaceae</taxon>
        <taxon>Magnetospirillum</taxon>
    </lineage>
</organism>
<protein>
    <recommendedName>
        <fullName evidence="3">OmpR/PhoB-type domain-containing protein</fullName>
    </recommendedName>
</protein>
<proteinExistence type="predicted"/>